<keyword evidence="4 7" id="KW-0812">Transmembrane</keyword>
<dbReference type="Proteomes" id="UP000533639">
    <property type="component" value="Unassembled WGS sequence"/>
</dbReference>
<evidence type="ECO:0000256" key="3">
    <source>
        <dbReference type="ARBA" id="ARBA00022452"/>
    </source>
</evidence>
<dbReference type="SUPFAM" id="SSF56935">
    <property type="entry name" value="Porins"/>
    <property type="match status" value="1"/>
</dbReference>
<evidence type="ECO:0000313" key="10">
    <source>
        <dbReference type="EMBL" id="CAC9975591.1"/>
    </source>
</evidence>
<keyword evidence="3 7" id="KW-1134">Transmembrane beta strand</keyword>
<dbReference type="AlphaFoldDB" id="A0A9N8J3G3"/>
<dbReference type="InterPro" id="IPR008969">
    <property type="entry name" value="CarboxyPept-like_regulatory"/>
</dbReference>
<dbReference type="InterPro" id="IPR036942">
    <property type="entry name" value="Beta-barrel_TonB_sf"/>
</dbReference>
<keyword evidence="8" id="KW-0732">Signal</keyword>
<dbReference type="InterPro" id="IPR023996">
    <property type="entry name" value="TonB-dep_OMP_SusC/RagA"/>
</dbReference>
<dbReference type="InterPro" id="IPR037066">
    <property type="entry name" value="Plug_dom_sf"/>
</dbReference>
<protein>
    <submittedName>
        <fullName evidence="10">TonB-dependent receptor</fullName>
    </submittedName>
</protein>
<proteinExistence type="inferred from homology"/>
<reference evidence="10 11" key="1">
    <citation type="submission" date="2020-06" db="EMBL/GenBank/DDBJ databases">
        <authorList>
            <person name="Criscuolo A."/>
        </authorList>
    </citation>
    <scope>NUCLEOTIDE SEQUENCE [LARGE SCALE GENOMIC DNA]</scope>
    <source>
        <strain evidence="10">PXU-55</strain>
    </source>
</reference>
<organism evidence="10 11">
    <name type="scientific">Flavobacterium panici</name>
    <dbReference type="NCBI Taxonomy" id="2654843"/>
    <lineage>
        <taxon>Bacteria</taxon>
        <taxon>Pseudomonadati</taxon>
        <taxon>Bacteroidota</taxon>
        <taxon>Flavobacteriia</taxon>
        <taxon>Flavobacteriales</taxon>
        <taxon>Flavobacteriaceae</taxon>
        <taxon>Flavobacterium</taxon>
    </lineage>
</organism>
<dbReference type="Pfam" id="PF07715">
    <property type="entry name" value="Plug"/>
    <property type="match status" value="1"/>
</dbReference>
<dbReference type="RefSeq" id="WP_180859532.1">
    <property type="nucleotide sequence ID" value="NZ_CAIJDE010000049.1"/>
</dbReference>
<sequence>MTNLLITKSKSKYFKNLGYLILMLVFSAAVNAQTTVSGTVSDSNGPIPGVNIFVKGTKISSVSNFDGTYTISPVPANAILSFSFIGYKSKDVAVANKSKIDVTLEEDVSSLKEVVVVGYGTMKRSDLTGSVSSVTSQAVTQSVTTSIEQVLQGRAAGVNVQANNGAPGASSSIRIRGISSLTGSNEPIFVIDGVIIDNTTSSVNTNPLSMINPSDIVSMDVLKDASATAIYGSRAANGVIIVTTKRGKKGDLTLNFDSYVGWQEIPKHLDLLNLREYGTLKNTRSDLGIVQRDNTFIRPDLLGEGTDWQKELFNTALMQSYNLSASGGSESTTYSLGIGYLDQEGIAIGSSFDRFNLRGVVDSQVKSFLKLGVNFALSQYNQTTTVTDDALIITALKQTPNVAVRNADGSFDGPDTTEFVQNNPIGLASIKDNHNKNYAIRANTYAEIGFTKDLKFKTQYSLDYGFANNYTFNPSYTFGALVNDVREGTRTKSNSAFWSWNNLLTYNKTFGAHTINAMLGQEMQESSWENLYGYRSGYITNGATDLNAGDATTARNSNASSVSSISSYFGRLFYSFNDKYLLTATLRRDGSSKFAEENRWGWFPSAALAWKISNENFLKENKTINNLKLRLGWGAVGNQSAPNYAYTSIYGSSATNWGTGQLAGNTANPDIKWETTYSSNLGLDLGLFNNRVELVADVYYKKTNDLLLELPLPAYVGTTGQGATRPPTVNIGSLENKGFEFSLNTINMERNDFIWKSNIVFSMNRSKVLALNTESGVLNKNIQQGSDVTTVTRTAVGEAIGQFYGYKVIGRFEKATDFYYKDKDGVVKPTALPEGMAIGENGVWIGDYIFEDINKDGIINEKDRDYIGNPAPDFTFGIGNTFSFQGFDINILLTGSYGNDIVNYQRRWLENPRENTNLLKSSLGYAQLELIDPNGPNDYRNVQIVGGDPYMTRIAASSASSASNYRFSNRFVEDGSYVRVKNISIGYNLPKKLYSKYGISNIKIYSNAQNVLTFTKYKGYDPEVGSINQDALLSGIDNGRYPSPIITTLGLNVNF</sequence>
<evidence type="ECO:0000256" key="5">
    <source>
        <dbReference type="ARBA" id="ARBA00023136"/>
    </source>
</evidence>
<evidence type="ECO:0000256" key="1">
    <source>
        <dbReference type="ARBA" id="ARBA00004571"/>
    </source>
</evidence>
<feature type="domain" description="TonB-dependent receptor plug" evidence="9">
    <location>
        <begin position="124"/>
        <end position="239"/>
    </location>
</feature>
<name>A0A9N8J3G3_9FLAO</name>
<comment type="similarity">
    <text evidence="7">Belongs to the TonB-dependent receptor family.</text>
</comment>
<dbReference type="NCBIfam" id="TIGR04057">
    <property type="entry name" value="SusC_RagA_signa"/>
    <property type="match status" value="1"/>
</dbReference>
<keyword evidence="11" id="KW-1185">Reference proteome</keyword>
<feature type="chain" id="PRO_5040331402" evidence="8">
    <location>
        <begin position="33"/>
        <end position="1055"/>
    </location>
</feature>
<dbReference type="SUPFAM" id="SSF49464">
    <property type="entry name" value="Carboxypeptidase regulatory domain-like"/>
    <property type="match status" value="1"/>
</dbReference>
<comment type="caution">
    <text evidence="10">The sequence shown here is derived from an EMBL/GenBank/DDBJ whole genome shotgun (WGS) entry which is preliminary data.</text>
</comment>
<feature type="signal peptide" evidence="8">
    <location>
        <begin position="1"/>
        <end position="32"/>
    </location>
</feature>
<dbReference type="Pfam" id="PF13715">
    <property type="entry name" value="CarbopepD_reg_2"/>
    <property type="match status" value="1"/>
</dbReference>
<gene>
    <name evidence="10" type="ORF">FLAPXU55_03305</name>
</gene>
<evidence type="ECO:0000256" key="8">
    <source>
        <dbReference type="SAM" id="SignalP"/>
    </source>
</evidence>
<comment type="subcellular location">
    <subcellularLocation>
        <location evidence="1 7">Cell outer membrane</location>
        <topology evidence="1 7">Multi-pass membrane protein</topology>
    </subcellularLocation>
</comment>
<keyword evidence="6 7" id="KW-0998">Cell outer membrane</keyword>
<accession>A0A9N8J3G3</accession>
<dbReference type="NCBIfam" id="TIGR04056">
    <property type="entry name" value="OMP_RagA_SusC"/>
    <property type="match status" value="1"/>
</dbReference>
<dbReference type="InterPro" id="IPR039426">
    <property type="entry name" value="TonB-dep_rcpt-like"/>
</dbReference>
<evidence type="ECO:0000256" key="2">
    <source>
        <dbReference type="ARBA" id="ARBA00022448"/>
    </source>
</evidence>
<keyword evidence="5 7" id="KW-0472">Membrane</keyword>
<evidence type="ECO:0000256" key="4">
    <source>
        <dbReference type="ARBA" id="ARBA00022692"/>
    </source>
</evidence>
<keyword evidence="2 7" id="KW-0813">Transport</keyword>
<keyword evidence="10" id="KW-0675">Receptor</keyword>
<dbReference type="Gene3D" id="2.60.40.1120">
    <property type="entry name" value="Carboxypeptidase-like, regulatory domain"/>
    <property type="match status" value="1"/>
</dbReference>
<dbReference type="PROSITE" id="PS52016">
    <property type="entry name" value="TONB_DEPENDENT_REC_3"/>
    <property type="match status" value="1"/>
</dbReference>
<dbReference type="InterPro" id="IPR012910">
    <property type="entry name" value="Plug_dom"/>
</dbReference>
<dbReference type="Gene3D" id="2.170.130.10">
    <property type="entry name" value="TonB-dependent receptor, plug domain"/>
    <property type="match status" value="1"/>
</dbReference>
<evidence type="ECO:0000256" key="6">
    <source>
        <dbReference type="ARBA" id="ARBA00023237"/>
    </source>
</evidence>
<dbReference type="GO" id="GO:0009279">
    <property type="term" value="C:cell outer membrane"/>
    <property type="evidence" value="ECO:0007669"/>
    <property type="project" value="UniProtKB-SubCell"/>
</dbReference>
<dbReference type="Gene3D" id="2.40.170.20">
    <property type="entry name" value="TonB-dependent receptor, beta-barrel domain"/>
    <property type="match status" value="1"/>
</dbReference>
<evidence type="ECO:0000256" key="7">
    <source>
        <dbReference type="PROSITE-ProRule" id="PRU01360"/>
    </source>
</evidence>
<evidence type="ECO:0000313" key="11">
    <source>
        <dbReference type="Proteomes" id="UP000533639"/>
    </source>
</evidence>
<evidence type="ECO:0000259" key="9">
    <source>
        <dbReference type="Pfam" id="PF07715"/>
    </source>
</evidence>
<dbReference type="EMBL" id="CAIJDE010000049">
    <property type="protein sequence ID" value="CAC9975591.1"/>
    <property type="molecule type" value="Genomic_DNA"/>
</dbReference>
<dbReference type="FunFam" id="2.170.130.10:FF:000008">
    <property type="entry name" value="SusC/RagA family TonB-linked outer membrane protein"/>
    <property type="match status" value="1"/>
</dbReference>
<dbReference type="InterPro" id="IPR023997">
    <property type="entry name" value="TonB-dep_OMP_SusC/RagA_CS"/>
</dbReference>